<protein>
    <submittedName>
        <fullName evidence="1">Uncharacterized protein</fullName>
    </submittedName>
</protein>
<evidence type="ECO:0000313" key="1">
    <source>
        <dbReference type="EMBL" id="SIT55332.1"/>
    </source>
</evidence>
<dbReference type="AlphaFoldDB" id="A0A1R3V628"/>
<name>A0A1R3V628_9HYPH</name>
<gene>
    <name evidence="1" type="ORF">BQ8794_210025</name>
</gene>
<dbReference type="EMBL" id="FTPD01000014">
    <property type="protein sequence ID" value="SIT55332.1"/>
    <property type="molecule type" value="Genomic_DNA"/>
</dbReference>
<proteinExistence type="predicted"/>
<keyword evidence="2" id="KW-1185">Reference proteome</keyword>
<evidence type="ECO:0000313" key="2">
    <source>
        <dbReference type="Proteomes" id="UP000188388"/>
    </source>
</evidence>
<dbReference type="Proteomes" id="UP000188388">
    <property type="component" value="Unassembled WGS sequence"/>
</dbReference>
<accession>A0A1R3V628</accession>
<sequence length="185" mass="19538">MAAVPYCLTPLLPYSPKLLLLAGDRLGRALAGARIGMRALAANRQRAAMTQAAIAAEVHEPLDVHRHFAAQIALDLVVAVDRLADLQHFRVGQLVDAALGRDADLVDDLLGEALANAVNVLKRNDDALVGRNVDAGYTSHVLLFSMWAGQAGAIKVAPRPVEAGPCGSFQFKAAALPLRASKPHA</sequence>
<organism evidence="1 2">
    <name type="scientific">Mesorhizobium prunaredense</name>
    <dbReference type="NCBI Taxonomy" id="1631249"/>
    <lineage>
        <taxon>Bacteria</taxon>
        <taxon>Pseudomonadati</taxon>
        <taxon>Pseudomonadota</taxon>
        <taxon>Alphaproteobacteria</taxon>
        <taxon>Hyphomicrobiales</taxon>
        <taxon>Phyllobacteriaceae</taxon>
        <taxon>Mesorhizobium</taxon>
    </lineage>
</organism>
<reference evidence="2" key="1">
    <citation type="submission" date="2017-01" db="EMBL/GenBank/DDBJ databases">
        <authorList>
            <person name="Brunel B."/>
        </authorList>
    </citation>
    <scope>NUCLEOTIDE SEQUENCE [LARGE SCALE GENOMIC DNA]</scope>
</reference>